<sequence>MDDKCQLLSLFSSAGHLKIVPALQCVSFFHLVDLLENFMSTIPKSRRFCHPQQTPTESAEYIHYIEAARGPQATQALWRHKAKGCLRTEEPITKSPRWIFCSVDRERRFCKVHRIVASTGKMQKGNQWLVRKYPQETPIDSGDRICPPSPVEDFPTECNPGTIYPSGFDLAVPNIDRPVISPKYGLGADYTYSEC</sequence>
<gene>
    <name evidence="1" type="ORF">NA56DRAFT_713112</name>
</gene>
<dbReference type="Proteomes" id="UP000235672">
    <property type="component" value="Unassembled WGS sequence"/>
</dbReference>
<proteinExistence type="predicted"/>
<dbReference type="AlphaFoldDB" id="A0A2J6PEL8"/>
<dbReference type="EMBL" id="KZ613549">
    <property type="protein sequence ID" value="PMD12480.1"/>
    <property type="molecule type" value="Genomic_DNA"/>
</dbReference>
<evidence type="ECO:0000313" key="1">
    <source>
        <dbReference type="EMBL" id="PMD12480.1"/>
    </source>
</evidence>
<protein>
    <submittedName>
        <fullName evidence="1">Uncharacterized protein</fullName>
    </submittedName>
</protein>
<accession>A0A2J6PEL8</accession>
<reference evidence="1 2" key="1">
    <citation type="submission" date="2016-05" db="EMBL/GenBank/DDBJ databases">
        <title>A degradative enzymes factory behind the ericoid mycorrhizal symbiosis.</title>
        <authorList>
            <consortium name="DOE Joint Genome Institute"/>
            <person name="Martino E."/>
            <person name="Morin E."/>
            <person name="Grelet G."/>
            <person name="Kuo A."/>
            <person name="Kohler A."/>
            <person name="Daghino S."/>
            <person name="Barry K."/>
            <person name="Choi C."/>
            <person name="Cichocki N."/>
            <person name="Clum A."/>
            <person name="Copeland A."/>
            <person name="Hainaut M."/>
            <person name="Haridas S."/>
            <person name="Labutti K."/>
            <person name="Lindquist E."/>
            <person name="Lipzen A."/>
            <person name="Khouja H.-R."/>
            <person name="Murat C."/>
            <person name="Ohm R."/>
            <person name="Olson A."/>
            <person name="Spatafora J."/>
            <person name="Veneault-Fourrey C."/>
            <person name="Henrissat B."/>
            <person name="Grigoriev I."/>
            <person name="Martin F."/>
            <person name="Perotto S."/>
        </authorList>
    </citation>
    <scope>NUCLEOTIDE SEQUENCE [LARGE SCALE GENOMIC DNA]</scope>
    <source>
        <strain evidence="1 2">UAMH 7357</strain>
    </source>
</reference>
<organism evidence="1 2">
    <name type="scientific">Hyaloscypha hepaticicola</name>
    <dbReference type="NCBI Taxonomy" id="2082293"/>
    <lineage>
        <taxon>Eukaryota</taxon>
        <taxon>Fungi</taxon>
        <taxon>Dikarya</taxon>
        <taxon>Ascomycota</taxon>
        <taxon>Pezizomycotina</taxon>
        <taxon>Leotiomycetes</taxon>
        <taxon>Helotiales</taxon>
        <taxon>Hyaloscyphaceae</taxon>
        <taxon>Hyaloscypha</taxon>
    </lineage>
</organism>
<keyword evidence="2" id="KW-1185">Reference proteome</keyword>
<evidence type="ECO:0000313" key="2">
    <source>
        <dbReference type="Proteomes" id="UP000235672"/>
    </source>
</evidence>
<name>A0A2J6PEL8_9HELO</name>